<keyword evidence="8 11" id="KW-0472">Membrane</keyword>
<dbReference type="Proteomes" id="UP000180246">
    <property type="component" value="Unassembled WGS sequence"/>
</dbReference>
<dbReference type="AlphaFoldDB" id="A0A1S2NEL1"/>
<dbReference type="InterPro" id="IPR010917">
    <property type="entry name" value="TonB_rcpt_CS"/>
</dbReference>
<evidence type="ECO:0000313" key="18">
    <source>
        <dbReference type="Proteomes" id="UP000180246"/>
    </source>
</evidence>
<feature type="domain" description="TonB-dependent receptor plug" evidence="16">
    <location>
        <begin position="52"/>
        <end position="161"/>
    </location>
</feature>
<keyword evidence="7 13" id="KW-0798">TonB box</keyword>
<dbReference type="PANTHER" id="PTHR30069">
    <property type="entry name" value="TONB-DEPENDENT OUTER MEMBRANE RECEPTOR"/>
    <property type="match status" value="1"/>
</dbReference>
<evidence type="ECO:0000256" key="10">
    <source>
        <dbReference type="ARBA" id="ARBA00023237"/>
    </source>
</evidence>
<dbReference type="Gene3D" id="2.40.170.20">
    <property type="entry name" value="TonB-dependent receptor, beta-barrel domain"/>
    <property type="match status" value="1"/>
</dbReference>
<keyword evidence="4 11" id="KW-1134">Transmembrane beta strand</keyword>
<dbReference type="GO" id="GO:0009279">
    <property type="term" value="C:cell outer membrane"/>
    <property type="evidence" value="ECO:0007669"/>
    <property type="project" value="UniProtKB-SubCell"/>
</dbReference>
<accession>A0A1S2NEL1</accession>
<feature type="signal peptide" evidence="14">
    <location>
        <begin position="1"/>
        <end position="36"/>
    </location>
</feature>
<evidence type="ECO:0000256" key="14">
    <source>
        <dbReference type="SAM" id="SignalP"/>
    </source>
</evidence>
<comment type="subcellular location">
    <subcellularLocation>
        <location evidence="1 11">Cell outer membrane</location>
        <topology evidence="1 11">Multi-pass membrane protein</topology>
    </subcellularLocation>
</comment>
<reference evidence="17 18" key="1">
    <citation type="submission" date="2014-10" db="EMBL/GenBank/DDBJ databases">
        <authorList>
            <person name="Seo M.-J."/>
            <person name="Seok Y.J."/>
            <person name="Cha I.-T."/>
        </authorList>
    </citation>
    <scope>NUCLEOTIDE SEQUENCE [LARGE SCALE GENOMIC DNA]</scope>
    <source>
        <strain evidence="17 18">NEU</strain>
    </source>
</reference>
<evidence type="ECO:0000256" key="13">
    <source>
        <dbReference type="RuleBase" id="RU003357"/>
    </source>
</evidence>
<evidence type="ECO:0000256" key="12">
    <source>
        <dbReference type="PROSITE-ProRule" id="PRU10144"/>
    </source>
</evidence>
<proteinExistence type="inferred from homology"/>
<feature type="chain" id="PRO_5013340382" evidence="14">
    <location>
        <begin position="37"/>
        <end position="658"/>
    </location>
</feature>
<evidence type="ECO:0000256" key="8">
    <source>
        <dbReference type="ARBA" id="ARBA00023136"/>
    </source>
</evidence>
<dbReference type="PROSITE" id="PS01156">
    <property type="entry name" value="TONB_DEPENDENT_REC_2"/>
    <property type="match status" value="1"/>
</dbReference>
<evidence type="ECO:0000256" key="4">
    <source>
        <dbReference type="ARBA" id="ARBA00022452"/>
    </source>
</evidence>
<dbReference type="CDD" id="cd01347">
    <property type="entry name" value="ligand_gated_channel"/>
    <property type="match status" value="1"/>
</dbReference>
<organism evidence="17 18">
    <name type="scientific">Massilia timonae</name>
    <dbReference type="NCBI Taxonomy" id="47229"/>
    <lineage>
        <taxon>Bacteria</taxon>
        <taxon>Pseudomonadati</taxon>
        <taxon>Pseudomonadota</taxon>
        <taxon>Betaproteobacteria</taxon>
        <taxon>Burkholderiales</taxon>
        <taxon>Oxalobacteraceae</taxon>
        <taxon>Telluria group</taxon>
        <taxon>Massilia</taxon>
    </lineage>
</organism>
<evidence type="ECO:0000256" key="2">
    <source>
        <dbReference type="ARBA" id="ARBA00009810"/>
    </source>
</evidence>
<evidence type="ECO:0000256" key="9">
    <source>
        <dbReference type="ARBA" id="ARBA00023170"/>
    </source>
</evidence>
<sequence>MPFIENTFIMIFAVAPRRAPLALACAFAMFGPYAAAQDAVPSVLITGPRFPAQATPIGATVITAEQIRSAGATDVNQAIRKIGGVFGRQSLDGSPDFGLDLRGFGTNSAQNTVVLVDGVRLNENELAHTVLSTIPVDTVERIEITRGGSSVLYGDGATGGVINIVTRRGAGAGTHGSLFAEAGRFDHRDLRASVTHGAGPWSFDAAVSDRSTDNYRDNNNYEQTSFSGGVGYAYAPNGRAGLRFESSRSDSRLPGSLTEEQFLTIPTQSNTPKDYGSLDTDRVTAFVEHRVGAFELAADLSHREREVSSTYDFGAPSTSVYEAEQTQFSPRLRHTLDLGDKRNEFVTGIDLIRWEREVTSNFSAGDARQDSKAFYLRDELRWNAPHNARLAVGGRHERFEKDYSDPLAFPPVVNEHRKQSLNAWTVEGSIDVMPLVTVFAKAGRSYRIANIDENSYRSTLDVLEPQTSRDLELGVSAGLDARKVTARVFRHRLTNEIFYDPTIGYGANTNLDPTRRQGVELEGQAIFADAWRLLGSWQYVQAEFRDGPNAGREMVLVPKHVVTARLAWTPGIGQTADIGAQWVDSQRYGDDFTNSCSTRMPSFTTIDARYARRFGPWEVALSGLNLADRQYYSQAYNCRAGIYPSDGRQLKLSLRFDF</sequence>
<dbReference type="EMBL" id="JRYB01000001">
    <property type="protein sequence ID" value="OIJ43283.1"/>
    <property type="molecule type" value="Genomic_DNA"/>
</dbReference>
<evidence type="ECO:0000259" key="16">
    <source>
        <dbReference type="Pfam" id="PF07715"/>
    </source>
</evidence>
<comment type="caution">
    <text evidence="17">The sequence shown here is derived from an EMBL/GenBank/DDBJ whole genome shotgun (WGS) entry which is preliminary data.</text>
</comment>
<dbReference type="InterPro" id="IPR000531">
    <property type="entry name" value="Beta-barrel_TonB"/>
</dbReference>
<evidence type="ECO:0000256" key="7">
    <source>
        <dbReference type="ARBA" id="ARBA00023077"/>
    </source>
</evidence>
<keyword evidence="5 11" id="KW-0812">Transmembrane</keyword>
<evidence type="ECO:0000256" key="1">
    <source>
        <dbReference type="ARBA" id="ARBA00004571"/>
    </source>
</evidence>
<dbReference type="PANTHER" id="PTHR30069:SF27">
    <property type="entry name" value="BLL4766 PROTEIN"/>
    <property type="match status" value="1"/>
</dbReference>
<dbReference type="Pfam" id="PF07715">
    <property type="entry name" value="Plug"/>
    <property type="match status" value="1"/>
</dbReference>
<gene>
    <name evidence="17" type="ORF">LO55_23</name>
</gene>
<evidence type="ECO:0000256" key="11">
    <source>
        <dbReference type="PROSITE-ProRule" id="PRU01360"/>
    </source>
</evidence>
<dbReference type="PROSITE" id="PS52016">
    <property type="entry name" value="TONB_DEPENDENT_REC_3"/>
    <property type="match status" value="1"/>
</dbReference>
<evidence type="ECO:0000256" key="5">
    <source>
        <dbReference type="ARBA" id="ARBA00022692"/>
    </source>
</evidence>
<keyword evidence="10 11" id="KW-0998">Cell outer membrane</keyword>
<dbReference type="Gene3D" id="2.170.130.10">
    <property type="entry name" value="TonB-dependent receptor, plug domain"/>
    <property type="match status" value="1"/>
</dbReference>
<evidence type="ECO:0000256" key="3">
    <source>
        <dbReference type="ARBA" id="ARBA00022448"/>
    </source>
</evidence>
<dbReference type="Pfam" id="PF00593">
    <property type="entry name" value="TonB_dep_Rec_b-barrel"/>
    <property type="match status" value="1"/>
</dbReference>
<dbReference type="GO" id="GO:0044718">
    <property type="term" value="P:siderophore transmembrane transport"/>
    <property type="evidence" value="ECO:0007669"/>
    <property type="project" value="TreeGrafter"/>
</dbReference>
<evidence type="ECO:0000256" key="6">
    <source>
        <dbReference type="ARBA" id="ARBA00022729"/>
    </source>
</evidence>
<evidence type="ECO:0000259" key="15">
    <source>
        <dbReference type="Pfam" id="PF00593"/>
    </source>
</evidence>
<name>A0A1S2NEL1_9BURK</name>
<keyword evidence="9 17" id="KW-0675">Receptor</keyword>
<dbReference type="GO" id="GO:0015344">
    <property type="term" value="F:siderophore uptake transmembrane transporter activity"/>
    <property type="evidence" value="ECO:0007669"/>
    <property type="project" value="TreeGrafter"/>
</dbReference>
<keyword evidence="3 11" id="KW-0813">Transport</keyword>
<feature type="domain" description="TonB-dependent receptor-like beta-barrel" evidence="15">
    <location>
        <begin position="206"/>
        <end position="626"/>
    </location>
</feature>
<dbReference type="InterPro" id="IPR037066">
    <property type="entry name" value="Plug_dom_sf"/>
</dbReference>
<protein>
    <submittedName>
        <fullName evidence="17">TonB-dependent Receptor Plug domain protein</fullName>
    </submittedName>
</protein>
<dbReference type="InterPro" id="IPR012910">
    <property type="entry name" value="Plug_dom"/>
</dbReference>
<dbReference type="InterPro" id="IPR039426">
    <property type="entry name" value="TonB-dep_rcpt-like"/>
</dbReference>
<comment type="similarity">
    <text evidence="2 11 13">Belongs to the TonB-dependent receptor family.</text>
</comment>
<feature type="short sequence motif" description="TonB C-terminal box" evidence="12">
    <location>
        <begin position="641"/>
        <end position="658"/>
    </location>
</feature>
<dbReference type="InterPro" id="IPR036942">
    <property type="entry name" value="Beta-barrel_TonB_sf"/>
</dbReference>
<evidence type="ECO:0000313" key="17">
    <source>
        <dbReference type="EMBL" id="OIJ43283.1"/>
    </source>
</evidence>
<keyword evidence="6 14" id="KW-0732">Signal</keyword>
<dbReference type="SUPFAM" id="SSF56935">
    <property type="entry name" value="Porins"/>
    <property type="match status" value="1"/>
</dbReference>